<keyword evidence="1" id="KW-1133">Transmembrane helix</keyword>
<evidence type="ECO:0000259" key="2">
    <source>
        <dbReference type="Pfam" id="PF13127"/>
    </source>
</evidence>
<protein>
    <recommendedName>
        <fullName evidence="2">DUF3955 domain-containing protein</fullName>
    </recommendedName>
</protein>
<dbReference type="OrthoDB" id="6194834at2"/>
<feature type="domain" description="DUF3955" evidence="2">
    <location>
        <begin position="9"/>
        <end position="63"/>
    </location>
</feature>
<dbReference type="EMBL" id="FNKL01000003">
    <property type="protein sequence ID" value="SDQ80585.1"/>
    <property type="molecule type" value="Genomic_DNA"/>
</dbReference>
<evidence type="ECO:0000256" key="1">
    <source>
        <dbReference type="SAM" id="Phobius"/>
    </source>
</evidence>
<keyword evidence="4" id="KW-1185">Reference proteome</keyword>
<dbReference type="InterPro" id="IPR025016">
    <property type="entry name" value="DUF3955"/>
</dbReference>
<name>A0A1H1DVS8_9FLAO</name>
<evidence type="ECO:0000313" key="4">
    <source>
        <dbReference type="Proteomes" id="UP000199627"/>
    </source>
</evidence>
<feature type="transmembrane region" description="Helical" evidence="1">
    <location>
        <begin position="7"/>
        <end position="25"/>
    </location>
</feature>
<dbReference type="AlphaFoldDB" id="A0A1H1DVS8"/>
<dbReference type="Proteomes" id="UP000199627">
    <property type="component" value="Unassembled WGS sequence"/>
</dbReference>
<sequence length="78" mass="8702">MKKLNYLIVILLGMGILCLGVKMGSEMFDATKSTMTKDGFLHEPLFFLIPIGYVFIFAGILAAGFKLIMKARQRNNSL</sequence>
<dbReference type="Pfam" id="PF13127">
    <property type="entry name" value="DUF3955"/>
    <property type="match status" value="1"/>
</dbReference>
<accession>A0A1H1DVS8</accession>
<gene>
    <name evidence="3" type="ORF">SAMN05421664_2662</name>
</gene>
<proteinExistence type="predicted"/>
<keyword evidence="1" id="KW-0812">Transmembrane</keyword>
<keyword evidence="1" id="KW-0472">Membrane</keyword>
<evidence type="ECO:0000313" key="3">
    <source>
        <dbReference type="EMBL" id="SDQ80585.1"/>
    </source>
</evidence>
<reference evidence="4" key="1">
    <citation type="submission" date="2016-10" db="EMBL/GenBank/DDBJ databases">
        <authorList>
            <person name="Varghese N."/>
            <person name="Submissions S."/>
        </authorList>
    </citation>
    <scope>NUCLEOTIDE SEQUENCE [LARGE SCALE GENOMIC DNA]</scope>
    <source>
        <strain evidence="4">DSM 17072</strain>
    </source>
</reference>
<organism evidence="3 4">
    <name type="scientific">Chryseobacterium soldanellicola</name>
    <dbReference type="NCBI Taxonomy" id="311333"/>
    <lineage>
        <taxon>Bacteria</taxon>
        <taxon>Pseudomonadati</taxon>
        <taxon>Bacteroidota</taxon>
        <taxon>Flavobacteriia</taxon>
        <taxon>Flavobacteriales</taxon>
        <taxon>Weeksellaceae</taxon>
        <taxon>Chryseobacterium group</taxon>
        <taxon>Chryseobacterium</taxon>
    </lineage>
</organism>
<dbReference type="STRING" id="311333.SAMN05421664_2662"/>
<feature type="transmembrane region" description="Helical" evidence="1">
    <location>
        <begin position="45"/>
        <end position="68"/>
    </location>
</feature>
<dbReference type="RefSeq" id="WP_089756203.1">
    <property type="nucleotide sequence ID" value="NZ_FNKL01000003.1"/>
</dbReference>